<evidence type="ECO:0000259" key="2">
    <source>
        <dbReference type="Pfam" id="PF26601"/>
    </source>
</evidence>
<evidence type="ECO:0000313" key="4">
    <source>
        <dbReference type="EnsemblMetazoa" id="ISCW018354-PA"/>
    </source>
</evidence>
<feature type="non-terminal residue" evidence="3">
    <location>
        <position position="1"/>
    </location>
</feature>
<dbReference type="InParanoid" id="B7PGJ5"/>
<dbReference type="VEuPathDB" id="VectorBase:ISCW018354"/>
<dbReference type="VEuPathDB" id="VectorBase:ISCP_004694"/>
<proteinExistence type="predicted"/>
<keyword evidence="5" id="KW-1185">Reference proteome</keyword>
<protein>
    <recommendedName>
        <fullName evidence="2">Putative CHCC zinc finger domain-containing protein</fullName>
    </recommendedName>
</protein>
<sequence length="675" mass="74761">ERYKQVWMEGRTCLKLSQPVIMASPVTAVTHRSLLEVLRPRVTIVCDATSIEDFYVPALIPQSIEKAIFIGDGLNPYQASYSCWRRLLESENFLVHELGCQYFQSQDVCTLLSPFLKYIPISIEGPQRMNGIRETVQFFNIPDINEAAFMISRLCVHLQAYNYESSDIAVLVLSPRQGAVKTLKLALLKQKCRYSVYSAISFYPRRCKIAVVYVGPGSLGTQFAAALNRTSFAVYGFGDFSKTDESCQNILNTAKARNEDLLNGSLSLTCICHPGKVISVASRHDFETKINSHGLCIGPCSDVLSCGHAREVVHHEGRQLVASCQQLCRRTVCKRNHVCPNICSVPCTRLCTKLSTVKLPSCGHDVTLPCHQLDAVLNPQECQLDVNSPPSSRKQPHEPYECNQEVTKRRPCGHSIKTRCCISLFPRCEEFRDDSLPRCGHLAKLACYVWDNPASLIGHECTQMVTVKASCGHYFSVTCHVLDYRVEGRPCVPDEHRCTYDVTKKAPCGHLVKAKCFESASSPCKKCGEGCREPYNQHGLHVSDRSGLDASPTKTQRPSQEATTKMVSRGGLVSGGGSTSDELVKVITRPCGHQIGITGSFSGGDPTLLPCDEMVVELRPCGHQARRRCHETLARDCTVATPKFLTCGHIVTGPCSYMSRGTHACRTCKDRCCMM</sequence>
<dbReference type="OrthoDB" id="6491408at2759"/>
<dbReference type="STRING" id="6945.B7PGJ5"/>
<dbReference type="EMBL" id="ABJB010727546">
    <property type="status" value="NOT_ANNOTATED_CDS"/>
    <property type="molecule type" value="Genomic_DNA"/>
</dbReference>
<evidence type="ECO:0000256" key="1">
    <source>
        <dbReference type="SAM" id="MobiDB-lite"/>
    </source>
</evidence>
<dbReference type="InterPro" id="IPR027417">
    <property type="entry name" value="P-loop_NTPase"/>
</dbReference>
<feature type="domain" description="Putative CHCC zinc finger" evidence="2">
    <location>
        <begin position="356"/>
        <end position="377"/>
    </location>
</feature>
<dbReference type="HOGENOM" id="CLU_407484_0_0_1"/>
<organism>
    <name type="scientific">Ixodes scapularis</name>
    <name type="common">Black-legged tick</name>
    <name type="synonym">Deer tick</name>
    <dbReference type="NCBI Taxonomy" id="6945"/>
    <lineage>
        <taxon>Eukaryota</taxon>
        <taxon>Metazoa</taxon>
        <taxon>Ecdysozoa</taxon>
        <taxon>Arthropoda</taxon>
        <taxon>Chelicerata</taxon>
        <taxon>Arachnida</taxon>
        <taxon>Acari</taxon>
        <taxon>Parasitiformes</taxon>
        <taxon>Ixodida</taxon>
        <taxon>Ixodoidea</taxon>
        <taxon>Ixodidae</taxon>
        <taxon>Ixodinae</taxon>
        <taxon>Ixodes</taxon>
    </lineage>
</organism>
<reference evidence="3 5" key="1">
    <citation type="submission" date="2008-03" db="EMBL/GenBank/DDBJ databases">
        <title>Annotation of Ixodes scapularis.</title>
        <authorList>
            <consortium name="Ixodes scapularis Genome Project Consortium"/>
            <person name="Caler E."/>
            <person name="Hannick L.I."/>
            <person name="Bidwell S."/>
            <person name="Joardar V."/>
            <person name="Thiagarajan M."/>
            <person name="Amedeo P."/>
            <person name="Galinsky K.J."/>
            <person name="Schobel S."/>
            <person name="Inman J."/>
            <person name="Hostetler J."/>
            <person name="Miller J."/>
            <person name="Hammond M."/>
            <person name="Megy K."/>
            <person name="Lawson D."/>
            <person name="Kodira C."/>
            <person name="Sutton G."/>
            <person name="Meyer J."/>
            <person name="Hill C.A."/>
            <person name="Birren B."/>
            <person name="Nene V."/>
            <person name="Collins F."/>
            <person name="Alarcon-Chaidez F."/>
            <person name="Wikel S."/>
            <person name="Strausberg R."/>
        </authorList>
    </citation>
    <scope>NUCLEOTIDE SEQUENCE [LARGE SCALE GENOMIC DNA]</scope>
    <source>
        <strain evidence="5">Wikel</strain>
        <strain evidence="3">Wikel colony</strain>
    </source>
</reference>
<feature type="region of interest" description="Disordered" evidence="1">
    <location>
        <begin position="542"/>
        <end position="574"/>
    </location>
</feature>
<dbReference type="SUPFAM" id="SSF52540">
    <property type="entry name" value="P-loop containing nucleoside triphosphate hydrolases"/>
    <property type="match status" value="1"/>
</dbReference>
<gene>
    <name evidence="4" type="primary">8028646</name>
    <name evidence="3" type="ORF">IscW_ISCW018354</name>
</gene>
<dbReference type="InterPro" id="IPR058255">
    <property type="entry name" value="zf-CHCC_ins"/>
</dbReference>
<name>B7PGJ5_IXOSC</name>
<dbReference type="EnsemblMetazoa" id="ISCW018354-RA">
    <property type="protein sequence ID" value="ISCW018354-PA"/>
    <property type="gene ID" value="ISCW018354"/>
</dbReference>
<dbReference type="EMBL" id="DS708537">
    <property type="protein sequence ID" value="EEC05717.1"/>
    <property type="molecule type" value="Genomic_DNA"/>
</dbReference>
<dbReference type="AlphaFoldDB" id="B7PGJ5"/>
<dbReference type="Pfam" id="PF26601">
    <property type="entry name" value="zf-CHCC_ins"/>
    <property type="match status" value="1"/>
</dbReference>
<accession>B7PGJ5</accession>
<dbReference type="PaxDb" id="6945-B7PGJ5"/>
<evidence type="ECO:0000313" key="3">
    <source>
        <dbReference type="EMBL" id="EEC05717.1"/>
    </source>
</evidence>
<dbReference type="Proteomes" id="UP000001555">
    <property type="component" value="Unassembled WGS sequence"/>
</dbReference>
<feature type="compositionally biased region" description="Polar residues" evidence="1">
    <location>
        <begin position="552"/>
        <end position="566"/>
    </location>
</feature>
<evidence type="ECO:0000313" key="5">
    <source>
        <dbReference type="Proteomes" id="UP000001555"/>
    </source>
</evidence>
<dbReference type="VEuPathDB" id="VectorBase:ISCI018354"/>
<reference evidence="4" key="2">
    <citation type="submission" date="2020-05" db="UniProtKB">
        <authorList>
            <consortium name="EnsemblMetazoa"/>
        </authorList>
    </citation>
    <scope>IDENTIFICATION</scope>
    <source>
        <strain evidence="4">wikel</strain>
    </source>
</reference>